<dbReference type="MEROPS" id="S11.004"/>
<evidence type="ECO:0000259" key="16">
    <source>
        <dbReference type="SMART" id="SM00936"/>
    </source>
</evidence>
<keyword evidence="11" id="KW-0961">Cell wall biogenesis/degradation</keyword>
<dbReference type="InterPro" id="IPR018044">
    <property type="entry name" value="Peptidase_S11"/>
</dbReference>
<evidence type="ECO:0000256" key="14">
    <source>
        <dbReference type="PIRSR" id="PIRSR618044-2"/>
    </source>
</evidence>
<feature type="active site" evidence="13">
    <location>
        <position position="134"/>
    </location>
</feature>
<dbReference type="PRINTS" id="PR00725">
    <property type="entry name" value="DADACBPTASE1"/>
</dbReference>
<dbReference type="Gene3D" id="3.40.710.10">
    <property type="entry name" value="DD-peptidase/beta-lactamase superfamily"/>
    <property type="match status" value="1"/>
</dbReference>
<dbReference type="eggNOG" id="COG1686">
    <property type="taxonomic scope" value="Bacteria"/>
</dbReference>
<keyword evidence="8 17" id="KW-0378">Hydrolase</keyword>
<dbReference type="GO" id="GO:0009002">
    <property type="term" value="F:serine-type D-Ala-D-Ala carboxypeptidase activity"/>
    <property type="evidence" value="ECO:0007669"/>
    <property type="project" value="UniProtKB-EC"/>
</dbReference>
<reference evidence="17 18" key="2">
    <citation type="journal article" date="2011" name="J. Bacteriol.">
        <title>Complete genome sequence of the anaerobic, halophilic alkalithermophile Natranaerobius thermophilus JW/NM-WN-LF.</title>
        <authorList>
            <person name="Zhao B."/>
            <person name="Mesbah N.M."/>
            <person name="Dalin E."/>
            <person name="Goodwin L."/>
            <person name="Nolan M."/>
            <person name="Pitluck S."/>
            <person name="Chertkov O."/>
            <person name="Brettin T.S."/>
            <person name="Han J."/>
            <person name="Larimer F.W."/>
            <person name="Land M.L."/>
            <person name="Hauser L."/>
            <person name="Kyrpides N."/>
            <person name="Wiegel J."/>
        </authorList>
    </citation>
    <scope>NUCLEOTIDE SEQUENCE [LARGE SCALE GENOMIC DNA]</scope>
    <source>
        <strain evidence="18">ATCC BAA-1301 / DSM 18059 / JW/NM-WN-LF</strain>
    </source>
</reference>
<evidence type="ECO:0000256" key="7">
    <source>
        <dbReference type="ARBA" id="ARBA00022729"/>
    </source>
</evidence>
<feature type="active site" description="Proton acceptor" evidence="13">
    <location>
        <position position="82"/>
    </location>
</feature>
<dbReference type="InterPro" id="IPR012338">
    <property type="entry name" value="Beta-lactam/transpept-like"/>
</dbReference>
<evidence type="ECO:0000256" key="6">
    <source>
        <dbReference type="ARBA" id="ARBA00022670"/>
    </source>
</evidence>
<dbReference type="EMBL" id="CP001034">
    <property type="protein sequence ID" value="ACB85222.1"/>
    <property type="molecule type" value="Genomic_DNA"/>
</dbReference>
<sequence length="387" mass="43091">MPVKHEPVLVKLIAGLIIGLLVLANSNLTNALPEEDLYELKEIEELEEEITATSACLVDVKTGRVLYEQNSHKQLPMASTTKVMTALLSLERGNLNEVVTASEAASEVEGSSIYLQEDEQLTLEAMLYGLMLESGNDAAHAIAEHIDGDIESFARNMTDRAESLGAKNTNFQNPHGLPSDNHYSTAYDMTIIAKEALKKSKFAEIVSTKEKLIPWEKGDADWRYLNNDNKLLDELSEADGVKTGWTEAAGRCLIFSGTKDERQVVGTVLKAPKMYQDAENLLEYGIYQFNEKQVIQKGQLVREVPVEKGKYSTVPVVAGSEIVLPLESQEYRDLNYHIKIPKKLQAPLEKGEEIGTLQILSGKCTLAETELLTSKEVDEPFYRRFLP</sequence>
<comment type="pathway">
    <text evidence="2">Cell wall biogenesis; peptidoglycan biosynthesis.</text>
</comment>
<dbReference type="Proteomes" id="UP000001683">
    <property type="component" value="Chromosome"/>
</dbReference>
<evidence type="ECO:0000256" key="9">
    <source>
        <dbReference type="ARBA" id="ARBA00022960"/>
    </source>
</evidence>
<evidence type="ECO:0000256" key="1">
    <source>
        <dbReference type="ARBA" id="ARBA00003217"/>
    </source>
</evidence>
<evidence type="ECO:0000313" key="18">
    <source>
        <dbReference type="Proteomes" id="UP000001683"/>
    </source>
</evidence>
<evidence type="ECO:0000256" key="12">
    <source>
        <dbReference type="ARBA" id="ARBA00034000"/>
    </source>
</evidence>
<dbReference type="AlphaFoldDB" id="B2A4K0"/>
<dbReference type="UniPathway" id="UPA00219"/>
<keyword evidence="9" id="KW-0133">Cell shape</keyword>
<evidence type="ECO:0000256" key="15">
    <source>
        <dbReference type="RuleBase" id="RU004016"/>
    </source>
</evidence>
<evidence type="ECO:0000313" key="17">
    <source>
        <dbReference type="EMBL" id="ACB85222.1"/>
    </source>
</evidence>
<dbReference type="HOGENOM" id="CLU_027070_7_3_9"/>
<comment type="similarity">
    <text evidence="3 15">Belongs to the peptidase S11 family.</text>
</comment>
<dbReference type="KEGG" id="nth:Nther_1648"/>
<dbReference type="InterPro" id="IPR037167">
    <property type="entry name" value="Peptidase_S11_C_sf"/>
</dbReference>
<dbReference type="SUPFAM" id="SSF56601">
    <property type="entry name" value="beta-lactamase/transpeptidase-like"/>
    <property type="match status" value="1"/>
</dbReference>
<dbReference type="InParanoid" id="B2A4K0"/>
<evidence type="ECO:0000256" key="13">
    <source>
        <dbReference type="PIRSR" id="PIRSR618044-1"/>
    </source>
</evidence>
<dbReference type="SMART" id="SM00936">
    <property type="entry name" value="PBP5_C"/>
    <property type="match status" value="1"/>
</dbReference>
<dbReference type="OrthoDB" id="9791132at2"/>
<dbReference type="Pfam" id="PF00768">
    <property type="entry name" value="Peptidase_S11"/>
    <property type="match status" value="1"/>
</dbReference>
<dbReference type="GO" id="GO:0009252">
    <property type="term" value="P:peptidoglycan biosynthetic process"/>
    <property type="evidence" value="ECO:0007669"/>
    <property type="project" value="UniProtKB-UniPathway"/>
</dbReference>
<comment type="function">
    <text evidence="1">Removes C-terminal D-alanyl residues from sugar-peptide cell wall precursors.</text>
</comment>
<keyword evidence="6" id="KW-0645">Protease</keyword>
<dbReference type="InterPro" id="IPR015956">
    <property type="entry name" value="Peniciliin-bd_prot_C_sf"/>
</dbReference>
<proteinExistence type="inferred from homology"/>
<dbReference type="GO" id="GO:0006508">
    <property type="term" value="P:proteolysis"/>
    <property type="evidence" value="ECO:0007669"/>
    <property type="project" value="UniProtKB-KW"/>
</dbReference>
<organism evidence="17 18">
    <name type="scientific">Natranaerobius thermophilus (strain ATCC BAA-1301 / DSM 18059 / JW/NM-WN-LF)</name>
    <dbReference type="NCBI Taxonomy" id="457570"/>
    <lineage>
        <taxon>Bacteria</taxon>
        <taxon>Bacillati</taxon>
        <taxon>Bacillota</taxon>
        <taxon>Clostridia</taxon>
        <taxon>Natranaerobiales</taxon>
        <taxon>Natranaerobiaceae</taxon>
        <taxon>Natranaerobius</taxon>
    </lineage>
</organism>
<dbReference type="SUPFAM" id="SSF69189">
    <property type="entry name" value="Penicillin-binding protein associated domain"/>
    <property type="match status" value="1"/>
</dbReference>
<dbReference type="RefSeq" id="WP_012448090.1">
    <property type="nucleotide sequence ID" value="NC_010718.1"/>
</dbReference>
<name>B2A4K0_NATTJ</name>
<dbReference type="InterPro" id="IPR001967">
    <property type="entry name" value="Peptidase_S11_N"/>
</dbReference>
<evidence type="ECO:0000256" key="5">
    <source>
        <dbReference type="ARBA" id="ARBA00022645"/>
    </source>
</evidence>
<dbReference type="GO" id="GO:0071555">
    <property type="term" value="P:cell wall organization"/>
    <property type="evidence" value="ECO:0007669"/>
    <property type="project" value="UniProtKB-KW"/>
</dbReference>
<evidence type="ECO:0000256" key="3">
    <source>
        <dbReference type="ARBA" id="ARBA00007164"/>
    </source>
</evidence>
<evidence type="ECO:0000256" key="2">
    <source>
        <dbReference type="ARBA" id="ARBA00004752"/>
    </source>
</evidence>
<dbReference type="PANTHER" id="PTHR21581:SF33">
    <property type="entry name" value="D-ALANYL-D-ALANINE CARBOXYPEPTIDASE DACB"/>
    <property type="match status" value="1"/>
</dbReference>
<protein>
    <recommendedName>
        <fullName evidence="4">serine-type D-Ala-D-Ala carboxypeptidase</fullName>
        <ecNumber evidence="4">3.4.16.4</ecNumber>
    </recommendedName>
</protein>
<evidence type="ECO:0000256" key="4">
    <source>
        <dbReference type="ARBA" id="ARBA00012448"/>
    </source>
</evidence>
<dbReference type="EC" id="3.4.16.4" evidence="4"/>
<evidence type="ECO:0000256" key="11">
    <source>
        <dbReference type="ARBA" id="ARBA00023316"/>
    </source>
</evidence>
<keyword evidence="5 17" id="KW-0121">Carboxypeptidase</keyword>
<dbReference type="GO" id="GO:0008360">
    <property type="term" value="P:regulation of cell shape"/>
    <property type="evidence" value="ECO:0007669"/>
    <property type="project" value="UniProtKB-KW"/>
</dbReference>
<reference evidence="17 18" key="1">
    <citation type="submission" date="2008-04" db="EMBL/GenBank/DDBJ databases">
        <title>Complete sequence of chromosome of Natranaerobius thermophilus JW/NM-WN-LF.</title>
        <authorList>
            <consortium name="US DOE Joint Genome Institute"/>
            <person name="Copeland A."/>
            <person name="Lucas S."/>
            <person name="Lapidus A."/>
            <person name="Glavina del Rio T."/>
            <person name="Dalin E."/>
            <person name="Tice H."/>
            <person name="Bruce D."/>
            <person name="Goodwin L."/>
            <person name="Pitluck S."/>
            <person name="Chertkov O."/>
            <person name="Brettin T."/>
            <person name="Detter J.C."/>
            <person name="Han C."/>
            <person name="Kuske C.R."/>
            <person name="Schmutz J."/>
            <person name="Larimer F."/>
            <person name="Land M."/>
            <person name="Hauser L."/>
            <person name="Kyrpides N."/>
            <person name="Lykidis A."/>
            <person name="Mesbah N.M."/>
            <person name="Wiegel J."/>
        </authorList>
    </citation>
    <scope>NUCLEOTIDE SEQUENCE [LARGE SCALE GENOMIC DNA]</scope>
    <source>
        <strain evidence="18">ATCC BAA-1301 / DSM 18059 / JW/NM-WN-LF</strain>
    </source>
</reference>
<accession>B2A4K0</accession>
<gene>
    <name evidence="17" type="ordered locus">Nther_1648</name>
</gene>
<dbReference type="Gene3D" id="2.60.410.10">
    <property type="entry name" value="D-Ala-D-Ala carboxypeptidase, C-terminal domain"/>
    <property type="match status" value="1"/>
</dbReference>
<keyword evidence="18" id="KW-1185">Reference proteome</keyword>
<feature type="active site" description="Acyl-ester intermediate" evidence="13">
    <location>
        <position position="79"/>
    </location>
</feature>
<dbReference type="InterPro" id="IPR012907">
    <property type="entry name" value="Peptidase_S11_C"/>
</dbReference>
<evidence type="ECO:0000256" key="8">
    <source>
        <dbReference type="ARBA" id="ARBA00022801"/>
    </source>
</evidence>
<dbReference type="PANTHER" id="PTHR21581">
    <property type="entry name" value="D-ALANYL-D-ALANINE CARBOXYPEPTIDASE"/>
    <property type="match status" value="1"/>
</dbReference>
<evidence type="ECO:0000256" key="10">
    <source>
        <dbReference type="ARBA" id="ARBA00022984"/>
    </source>
</evidence>
<feature type="domain" description="Peptidase S11 D-Ala-D-Ala carboxypeptidase A C-terminal" evidence="16">
    <location>
        <begin position="289"/>
        <end position="379"/>
    </location>
</feature>
<feature type="binding site" evidence="14">
    <location>
        <position position="242"/>
    </location>
    <ligand>
        <name>substrate</name>
    </ligand>
</feature>
<keyword evidence="10" id="KW-0573">Peptidoglycan synthesis</keyword>
<dbReference type="STRING" id="457570.Nther_1648"/>
<comment type="catalytic activity">
    <reaction evidence="12">
        <text>Preferential cleavage: (Ac)2-L-Lys-D-Ala-|-D-Ala. Also transpeptidation of peptidyl-alanyl moieties that are N-acyl substituents of D-alanine.</text>
        <dbReference type="EC" id="3.4.16.4"/>
    </reaction>
</comment>
<keyword evidence="7" id="KW-0732">Signal</keyword>
<dbReference type="Pfam" id="PF07943">
    <property type="entry name" value="PBP5_C"/>
    <property type="match status" value="1"/>
</dbReference>